<reference evidence="3" key="1">
    <citation type="journal article" date="2021" name="Microorganisms">
        <title>Acidisoma silvae sp. nov. and Acidisomacellulosilytica sp. nov., Two Acidophilic Bacteria Isolated from Decaying Wood, Hydrolyzing Cellulose and Producing Poly-3-hydroxybutyrate.</title>
        <authorList>
            <person name="Mieszkin S."/>
            <person name="Pouder E."/>
            <person name="Uroz S."/>
            <person name="Simon-Colin C."/>
            <person name="Alain K."/>
        </authorList>
    </citation>
    <scope>NUCLEOTIDE SEQUENCE</scope>
    <source>
        <strain evidence="3">HW T2.11</strain>
    </source>
</reference>
<accession>A0A963YWJ1</accession>
<reference evidence="3" key="2">
    <citation type="submission" date="2021-01" db="EMBL/GenBank/DDBJ databases">
        <authorList>
            <person name="Mieszkin S."/>
            <person name="Pouder E."/>
            <person name="Alain K."/>
        </authorList>
    </citation>
    <scope>NUCLEOTIDE SEQUENCE</scope>
    <source>
        <strain evidence="3">HW T2.11</strain>
    </source>
</reference>
<dbReference type="EMBL" id="JAESVB010000029">
    <property type="protein sequence ID" value="MCB8878291.1"/>
    <property type="molecule type" value="Genomic_DNA"/>
</dbReference>
<dbReference type="Pfam" id="PF05229">
    <property type="entry name" value="SCPU"/>
    <property type="match status" value="1"/>
</dbReference>
<dbReference type="InterPro" id="IPR007893">
    <property type="entry name" value="Spore_coat_U/FanG"/>
</dbReference>
<comment type="caution">
    <text evidence="3">The sequence shown here is derived from an EMBL/GenBank/DDBJ whole genome shotgun (WGS) entry which is preliminary data.</text>
</comment>
<keyword evidence="4" id="KW-1185">Reference proteome</keyword>
<dbReference type="SMART" id="SM00972">
    <property type="entry name" value="SCPU"/>
    <property type="match status" value="1"/>
</dbReference>
<dbReference type="PANTHER" id="PTHR37089">
    <property type="entry name" value="PROTEIN U-RELATED"/>
    <property type="match status" value="1"/>
</dbReference>
<feature type="chain" id="PRO_5037960595" evidence="1">
    <location>
        <begin position="31"/>
        <end position="166"/>
    </location>
</feature>
<evidence type="ECO:0000313" key="4">
    <source>
        <dbReference type="Proteomes" id="UP000708298"/>
    </source>
</evidence>
<name>A0A963YWJ1_9PROT</name>
<dbReference type="AlphaFoldDB" id="A0A963YWJ1"/>
<keyword evidence="3" id="KW-0946">Virion</keyword>
<protein>
    <submittedName>
        <fullName evidence="3">Spore coat protein U domain-containing protein</fullName>
    </submittedName>
</protein>
<evidence type="ECO:0000256" key="1">
    <source>
        <dbReference type="SAM" id="SignalP"/>
    </source>
</evidence>
<feature type="signal peptide" evidence="1">
    <location>
        <begin position="1"/>
        <end position="30"/>
    </location>
</feature>
<feature type="domain" description="Spore coat protein U/FanG" evidence="2">
    <location>
        <begin position="34"/>
        <end position="163"/>
    </location>
</feature>
<keyword evidence="1" id="KW-0732">Signal</keyword>
<evidence type="ECO:0000259" key="2">
    <source>
        <dbReference type="Pfam" id="PF05229"/>
    </source>
</evidence>
<proteinExistence type="predicted"/>
<dbReference type="PROSITE" id="PS51257">
    <property type="entry name" value="PROKAR_LIPOPROTEIN"/>
    <property type="match status" value="1"/>
</dbReference>
<gene>
    <name evidence="3" type="ORF">ASILVAE211_24150</name>
</gene>
<sequence length="166" mass="17031">MDLDRRHLAVATAFFLSAACLFFSATGASAATATSSFTVTATVASTCTVGATNMSFGPYVPTTASNATSTITATCTSLVTPSISLSLGNATATPRYMASTATPANHLQYALYQDSGMNTPWASNATQSVTMVGSTGTLTVYGQIPAAQYVPAATDYTDTINVTLTY</sequence>
<dbReference type="Proteomes" id="UP000708298">
    <property type="component" value="Unassembled WGS sequence"/>
</dbReference>
<keyword evidence="3" id="KW-0167">Capsid protein</keyword>
<dbReference type="InterPro" id="IPR053167">
    <property type="entry name" value="Spore_coat_component"/>
</dbReference>
<organism evidence="3 4">
    <name type="scientific">Acidisoma silvae</name>
    <dbReference type="NCBI Taxonomy" id="2802396"/>
    <lineage>
        <taxon>Bacteria</taxon>
        <taxon>Pseudomonadati</taxon>
        <taxon>Pseudomonadota</taxon>
        <taxon>Alphaproteobacteria</taxon>
        <taxon>Acetobacterales</taxon>
        <taxon>Acidocellaceae</taxon>
        <taxon>Acidisoma</taxon>
    </lineage>
</organism>
<evidence type="ECO:0000313" key="3">
    <source>
        <dbReference type="EMBL" id="MCB8878291.1"/>
    </source>
</evidence>